<sequence>MLEKGLNPRLPYDTLKKDLLDIHSTSSSFKIICGRPRHHVNQCMKYSFKYSKERWDKSHKPLDSKVGDLLLVSSLNLNNTKGPLKLKDSFSGPLIIRGLQGPNAVQL</sequence>
<protein>
    <submittedName>
        <fullName evidence="1">Uncharacterized protein</fullName>
    </submittedName>
</protein>
<organism evidence="1 2">
    <name type="scientific">Austropuccinia psidii MF-1</name>
    <dbReference type="NCBI Taxonomy" id="1389203"/>
    <lineage>
        <taxon>Eukaryota</taxon>
        <taxon>Fungi</taxon>
        <taxon>Dikarya</taxon>
        <taxon>Basidiomycota</taxon>
        <taxon>Pucciniomycotina</taxon>
        <taxon>Pucciniomycetes</taxon>
        <taxon>Pucciniales</taxon>
        <taxon>Sphaerophragmiaceae</taxon>
        <taxon>Austropuccinia</taxon>
    </lineage>
</organism>
<dbReference type="EMBL" id="AVOT02019433">
    <property type="protein sequence ID" value="MBW0506963.1"/>
    <property type="molecule type" value="Genomic_DNA"/>
</dbReference>
<dbReference type="Proteomes" id="UP000765509">
    <property type="component" value="Unassembled WGS sequence"/>
</dbReference>
<gene>
    <name evidence="1" type="ORF">O181_046678</name>
</gene>
<evidence type="ECO:0000313" key="2">
    <source>
        <dbReference type="Proteomes" id="UP000765509"/>
    </source>
</evidence>
<reference evidence="1" key="1">
    <citation type="submission" date="2021-03" db="EMBL/GenBank/DDBJ databases">
        <title>Draft genome sequence of rust myrtle Austropuccinia psidii MF-1, a brazilian biotype.</title>
        <authorList>
            <person name="Quecine M.C."/>
            <person name="Pachon D.M.R."/>
            <person name="Bonatelli M.L."/>
            <person name="Correr F.H."/>
            <person name="Franceschini L.M."/>
            <person name="Leite T.F."/>
            <person name="Margarido G.R.A."/>
            <person name="Almeida C.A."/>
            <person name="Ferrarezi J.A."/>
            <person name="Labate C.A."/>
        </authorList>
    </citation>
    <scope>NUCLEOTIDE SEQUENCE</scope>
    <source>
        <strain evidence="1">MF-1</strain>
    </source>
</reference>
<name>A0A9Q3HIS7_9BASI</name>
<proteinExistence type="predicted"/>
<evidence type="ECO:0000313" key="1">
    <source>
        <dbReference type="EMBL" id="MBW0506963.1"/>
    </source>
</evidence>
<dbReference type="AlphaFoldDB" id="A0A9Q3HIS7"/>
<accession>A0A9Q3HIS7</accession>
<comment type="caution">
    <text evidence="1">The sequence shown here is derived from an EMBL/GenBank/DDBJ whole genome shotgun (WGS) entry which is preliminary data.</text>
</comment>
<keyword evidence="2" id="KW-1185">Reference proteome</keyword>